<evidence type="ECO:0000313" key="1">
    <source>
        <dbReference type="EMBL" id="GBP49986.1"/>
    </source>
</evidence>
<keyword evidence="2" id="KW-1185">Reference proteome</keyword>
<proteinExistence type="predicted"/>
<protein>
    <submittedName>
        <fullName evidence="1">Uncharacterized protein</fullName>
    </submittedName>
</protein>
<organism evidence="1 2">
    <name type="scientific">Eumeta variegata</name>
    <name type="common">Bagworm moth</name>
    <name type="synonym">Eumeta japonica</name>
    <dbReference type="NCBI Taxonomy" id="151549"/>
    <lineage>
        <taxon>Eukaryota</taxon>
        <taxon>Metazoa</taxon>
        <taxon>Ecdysozoa</taxon>
        <taxon>Arthropoda</taxon>
        <taxon>Hexapoda</taxon>
        <taxon>Insecta</taxon>
        <taxon>Pterygota</taxon>
        <taxon>Neoptera</taxon>
        <taxon>Endopterygota</taxon>
        <taxon>Lepidoptera</taxon>
        <taxon>Glossata</taxon>
        <taxon>Ditrysia</taxon>
        <taxon>Tineoidea</taxon>
        <taxon>Psychidae</taxon>
        <taxon>Oiketicinae</taxon>
        <taxon>Eumeta</taxon>
    </lineage>
</organism>
<dbReference type="EMBL" id="BGZK01000555">
    <property type="protein sequence ID" value="GBP49986.1"/>
    <property type="molecule type" value="Genomic_DNA"/>
</dbReference>
<sequence length="90" mass="10004">MCVRPDRSTPQQAHSWGERARVSVSYRLFCGITPKTLQKENINRSRSQKVRLIFGITRMWGGTKSVKVTLGLGGGGRRAEGGRARALLTF</sequence>
<reference evidence="1 2" key="1">
    <citation type="journal article" date="2019" name="Commun. Biol.">
        <title>The bagworm genome reveals a unique fibroin gene that provides high tensile strength.</title>
        <authorList>
            <person name="Kono N."/>
            <person name="Nakamura H."/>
            <person name="Ohtoshi R."/>
            <person name="Tomita M."/>
            <person name="Numata K."/>
            <person name="Arakawa K."/>
        </authorList>
    </citation>
    <scope>NUCLEOTIDE SEQUENCE [LARGE SCALE GENOMIC DNA]</scope>
</reference>
<dbReference type="Proteomes" id="UP000299102">
    <property type="component" value="Unassembled WGS sequence"/>
</dbReference>
<dbReference type="AlphaFoldDB" id="A0A4C1WEY6"/>
<name>A0A4C1WEY6_EUMVA</name>
<accession>A0A4C1WEY6</accession>
<gene>
    <name evidence="1" type="ORF">EVAR_37071_1</name>
</gene>
<evidence type="ECO:0000313" key="2">
    <source>
        <dbReference type="Proteomes" id="UP000299102"/>
    </source>
</evidence>
<comment type="caution">
    <text evidence="1">The sequence shown here is derived from an EMBL/GenBank/DDBJ whole genome shotgun (WGS) entry which is preliminary data.</text>
</comment>